<dbReference type="InterPro" id="IPR011989">
    <property type="entry name" value="ARM-like"/>
</dbReference>
<keyword evidence="2" id="KW-0963">Cytoplasm</keyword>
<evidence type="ECO:0000256" key="3">
    <source>
        <dbReference type="ARBA" id="ARBA00022737"/>
    </source>
</evidence>
<feature type="repeat" description="Pumilio" evidence="7">
    <location>
        <begin position="266"/>
        <end position="301"/>
    </location>
</feature>
<evidence type="ECO:0000256" key="1">
    <source>
        <dbReference type="ARBA" id="ARBA00004496"/>
    </source>
</evidence>
<keyword evidence="4" id="KW-0810">Translation regulation</keyword>
<dbReference type="SMART" id="SM00563">
    <property type="entry name" value="PlsC"/>
    <property type="match status" value="1"/>
</dbReference>
<evidence type="ECO:0000256" key="2">
    <source>
        <dbReference type="ARBA" id="ARBA00022490"/>
    </source>
</evidence>
<feature type="repeat" description="Pumilio" evidence="7">
    <location>
        <begin position="303"/>
        <end position="338"/>
    </location>
</feature>
<dbReference type="GO" id="GO:0006417">
    <property type="term" value="P:regulation of translation"/>
    <property type="evidence" value="ECO:0007669"/>
    <property type="project" value="UniProtKB-KW"/>
</dbReference>
<protein>
    <recommendedName>
        <fullName evidence="9">PUM-HD domain-containing protein</fullName>
    </recommendedName>
</protein>
<evidence type="ECO:0000256" key="6">
    <source>
        <dbReference type="ARBA" id="ARBA00058490"/>
    </source>
</evidence>
<organism evidence="10 11">
    <name type="scientific">Brassica cretica</name>
    <name type="common">Mustard</name>
    <dbReference type="NCBI Taxonomy" id="69181"/>
    <lineage>
        <taxon>Eukaryota</taxon>
        <taxon>Viridiplantae</taxon>
        <taxon>Streptophyta</taxon>
        <taxon>Embryophyta</taxon>
        <taxon>Tracheophyta</taxon>
        <taxon>Spermatophyta</taxon>
        <taxon>Magnoliopsida</taxon>
        <taxon>eudicotyledons</taxon>
        <taxon>Gunneridae</taxon>
        <taxon>Pentapetalae</taxon>
        <taxon>rosids</taxon>
        <taxon>malvids</taxon>
        <taxon>Brassicales</taxon>
        <taxon>Brassicaceae</taxon>
        <taxon>Brassiceae</taxon>
        <taxon>Brassica</taxon>
    </lineage>
</organism>
<feature type="transmembrane region" description="Helical" evidence="8">
    <location>
        <begin position="594"/>
        <end position="614"/>
    </location>
</feature>
<dbReference type="InterPro" id="IPR016024">
    <property type="entry name" value="ARM-type_fold"/>
</dbReference>
<evidence type="ECO:0000256" key="4">
    <source>
        <dbReference type="ARBA" id="ARBA00022845"/>
    </source>
</evidence>
<keyword evidence="3" id="KW-0677">Repeat</keyword>
<evidence type="ECO:0000256" key="5">
    <source>
        <dbReference type="ARBA" id="ARBA00022884"/>
    </source>
</evidence>
<sequence>MDDFEFLPDELRGRTSYSTDVQGAPPTCASARFRFSGDSAPSSSLTSISNPFVNQPSRKNMNTTAGLCQNLSKMGISDDEETSSFTGSHLPFLENLHGCFRLTLGGSSHRQSLTQSSHGDNSRMLAREDYFPNNHIGGFTENTSRRNRDYYHLFEEQEQNPRRHISLSAVRGVSSKCMKEALSPDLVSVLGIYGSVYLTAKDQMGCRFLQKLMEERSFLDVMVIFRGLINHVIKLGMDQFGNFLIQKLILISNEEQRTKILINLTSTPGLLIEISLHNYGTRVVQKLIETVRTKTEINLVKLALKPGLLSLVRDLNGNHVIQSCLKFLSPEDNKFILEGDTRFCATIATHKLGCCVLQHCVKYSVGAERENLIAEIARNSLHLAQDPFGNYVVQYIIEQNLGGVNVLFELKGNYVRLATQKFSSHVVEKCLIHYPESRSQIVRELVSVPNFERLLQDPFANYVIQSALSKTKGYVRASLVDKYYFLPSLLLFTLSGKMSSTAGKLVTSRSELNIEDYLPSGSSIQEPRGKLRLLDLIDISPTLTEAAGAIIDDSFTRCFKSNPPEPWNWNIYLFPLWCFGVVVRYCILFPLRCLTLAFGWFIFLSTFIPVHSLLKGQDKLRKNIERVLVEMICSFFVGSWTGVVKYHGPRPSIRPKQVYVANHTSMIDFIVLEQMTAFAVIMQKHPGWVGLLQSTILESVGCIWFNRSEAKDREIVARKLRDHVQGADNNPLLIFPEGTCVNNNYTVMFKKGAFELGCTVCPIAIKYNKIFVDAFWNSRK</sequence>
<name>A0A8S9NK60_BRACR</name>
<dbReference type="PANTHER" id="PTHR12537:SF131">
    <property type="entry name" value="PUMILIO HOMOLOG 11"/>
    <property type="match status" value="1"/>
</dbReference>
<dbReference type="Pfam" id="PF00806">
    <property type="entry name" value="PUF"/>
    <property type="match status" value="8"/>
</dbReference>
<dbReference type="PANTHER" id="PTHR12537">
    <property type="entry name" value="RNA BINDING PROTEIN PUMILIO-RELATED"/>
    <property type="match status" value="1"/>
</dbReference>
<dbReference type="SUPFAM" id="SSF48371">
    <property type="entry name" value="ARM repeat"/>
    <property type="match status" value="1"/>
</dbReference>
<evidence type="ECO:0000256" key="7">
    <source>
        <dbReference type="PROSITE-ProRule" id="PRU00317"/>
    </source>
</evidence>
<dbReference type="PROSITE" id="PS50302">
    <property type="entry name" value="PUM"/>
    <property type="match status" value="5"/>
</dbReference>
<dbReference type="Pfam" id="PF01553">
    <property type="entry name" value="Acyltransferase"/>
    <property type="match status" value="1"/>
</dbReference>
<proteinExistence type="predicted"/>
<feature type="transmembrane region" description="Helical" evidence="8">
    <location>
        <begin position="626"/>
        <end position="646"/>
    </location>
</feature>
<feature type="repeat" description="Pumilio" evidence="7">
    <location>
        <begin position="227"/>
        <end position="263"/>
    </location>
</feature>
<comment type="subcellular location">
    <subcellularLocation>
        <location evidence="1">Cytoplasm</location>
    </subcellularLocation>
</comment>
<dbReference type="FunFam" id="1.25.10.10:FF:000237">
    <property type="entry name" value="Pumilio homolog 9"/>
    <property type="match status" value="1"/>
</dbReference>
<dbReference type="InterPro" id="IPR033133">
    <property type="entry name" value="PUM-HD"/>
</dbReference>
<feature type="repeat" description="Pumilio" evidence="7">
    <location>
        <begin position="409"/>
        <end position="447"/>
    </location>
</feature>
<dbReference type="EMBL" id="QGKX02001621">
    <property type="protein sequence ID" value="KAF3501363.1"/>
    <property type="molecule type" value="Genomic_DNA"/>
</dbReference>
<evidence type="ECO:0000313" key="10">
    <source>
        <dbReference type="EMBL" id="KAF3501363.1"/>
    </source>
</evidence>
<keyword evidence="5" id="KW-0694">RNA-binding</keyword>
<dbReference type="InterPro" id="IPR001313">
    <property type="entry name" value="Pumilio_RNA-bd_rpt"/>
</dbReference>
<feature type="domain" description="PUM-HD" evidence="9">
    <location>
        <begin position="162"/>
        <end position="514"/>
    </location>
</feature>
<keyword evidence="8" id="KW-1133">Transmembrane helix</keyword>
<dbReference type="CDD" id="cd07991">
    <property type="entry name" value="LPLAT_LPCAT1-like"/>
    <property type="match status" value="1"/>
</dbReference>
<keyword evidence="8" id="KW-0812">Transmembrane</keyword>
<dbReference type="GO" id="GO:0008374">
    <property type="term" value="F:O-acyltransferase activity"/>
    <property type="evidence" value="ECO:0007669"/>
    <property type="project" value="InterPro"/>
</dbReference>
<dbReference type="SUPFAM" id="SSF69593">
    <property type="entry name" value="Glycerol-3-phosphate (1)-acyltransferase"/>
    <property type="match status" value="1"/>
</dbReference>
<dbReference type="SMART" id="SM00025">
    <property type="entry name" value="Pumilio"/>
    <property type="match status" value="8"/>
</dbReference>
<comment type="caution">
    <text evidence="10">The sequence shown here is derived from an EMBL/GenBank/DDBJ whole genome shotgun (WGS) entry which is preliminary data.</text>
</comment>
<feature type="repeat" description="Pumilio" evidence="7">
    <location>
        <begin position="375"/>
        <end position="398"/>
    </location>
</feature>
<evidence type="ECO:0000313" key="11">
    <source>
        <dbReference type="Proteomes" id="UP000712600"/>
    </source>
</evidence>
<comment type="function">
    <text evidence="6">Sequence-specific RNA-binding protein that regulates translation and mRNA stability by binding the 3'-UTR of target mRNAs.</text>
</comment>
<accession>A0A8S9NK60</accession>
<dbReference type="CDD" id="cd07920">
    <property type="entry name" value="Pumilio"/>
    <property type="match status" value="1"/>
</dbReference>
<dbReference type="Gene3D" id="1.25.10.10">
    <property type="entry name" value="Leucine-rich Repeat Variant"/>
    <property type="match status" value="1"/>
</dbReference>
<dbReference type="InterPro" id="IPR002123">
    <property type="entry name" value="Plipid/glycerol_acylTrfase"/>
</dbReference>
<dbReference type="InterPro" id="IPR045252">
    <property type="entry name" value="LPCAT1-like"/>
</dbReference>
<dbReference type="AlphaFoldDB" id="A0A8S9NK60"/>
<keyword evidence="8" id="KW-0472">Membrane</keyword>
<dbReference type="GO" id="GO:0003729">
    <property type="term" value="F:mRNA binding"/>
    <property type="evidence" value="ECO:0007669"/>
    <property type="project" value="TreeGrafter"/>
</dbReference>
<evidence type="ECO:0000259" key="9">
    <source>
        <dbReference type="PROSITE" id="PS50303"/>
    </source>
</evidence>
<dbReference type="PROSITE" id="PS50303">
    <property type="entry name" value="PUM_HD"/>
    <property type="match status" value="1"/>
</dbReference>
<dbReference type="Proteomes" id="UP000712600">
    <property type="component" value="Unassembled WGS sequence"/>
</dbReference>
<dbReference type="GO" id="GO:0005737">
    <property type="term" value="C:cytoplasm"/>
    <property type="evidence" value="ECO:0007669"/>
    <property type="project" value="UniProtKB-SubCell"/>
</dbReference>
<dbReference type="InterPro" id="IPR033712">
    <property type="entry name" value="Pumilio_RNA-bd"/>
</dbReference>
<gene>
    <name evidence="10" type="ORF">F2Q69_00044289</name>
</gene>
<reference evidence="10" key="1">
    <citation type="submission" date="2019-12" db="EMBL/GenBank/DDBJ databases">
        <title>Genome sequencing and annotation of Brassica cretica.</title>
        <authorList>
            <person name="Studholme D.J."/>
            <person name="Sarris P."/>
        </authorList>
    </citation>
    <scope>NUCLEOTIDE SEQUENCE</scope>
    <source>
        <strain evidence="10">PFS-109/04</strain>
        <tissue evidence="10">Leaf</tissue>
    </source>
</reference>
<evidence type="ECO:0000256" key="8">
    <source>
        <dbReference type="SAM" id="Phobius"/>
    </source>
</evidence>